<dbReference type="Pfam" id="PF00027">
    <property type="entry name" value="cNMP_binding"/>
    <property type="match status" value="1"/>
</dbReference>
<dbReference type="RefSeq" id="WP_091814288.1">
    <property type="nucleotide sequence ID" value="NZ_FOCW01000001.1"/>
</dbReference>
<dbReference type="InterPro" id="IPR036388">
    <property type="entry name" value="WH-like_DNA-bd_sf"/>
</dbReference>
<dbReference type="GO" id="GO:0003700">
    <property type="term" value="F:DNA-binding transcription factor activity"/>
    <property type="evidence" value="ECO:0007669"/>
    <property type="project" value="TreeGrafter"/>
</dbReference>
<dbReference type="PANTHER" id="PTHR24567:SF74">
    <property type="entry name" value="HTH-TYPE TRANSCRIPTIONAL REGULATOR ARCR"/>
    <property type="match status" value="1"/>
</dbReference>
<dbReference type="EMBL" id="FOCW01000001">
    <property type="protein sequence ID" value="SEN24960.1"/>
    <property type="molecule type" value="Genomic_DNA"/>
</dbReference>
<dbReference type="SMART" id="SM00100">
    <property type="entry name" value="cNMP"/>
    <property type="match status" value="1"/>
</dbReference>
<keyword evidence="1" id="KW-0805">Transcription regulation</keyword>
<dbReference type="CDD" id="cd00038">
    <property type="entry name" value="CAP_ED"/>
    <property type="match status" value="1"/>
</dbReference>
<dbReference type="InterPro" id="IPR050397">
    <property type="entry name" value="Env_Response_Regulators"/>
</dbReference>
<dbReference type="STRING" id="1121117.SAMN02745977_00875"/>
<feature type="domain" description="Cyclic nucleotide-binding" evidence="4">
    <location>
        <begin position="15"/>
        <end position="135"/>
    </location>
</feature>
<evidence type="ECO:0000313" key="6">
    <source>
        <dbReference type="EMBL" id="SEN24960.1"/>
    </source>
</evidence>
<dbReference type="Pfam" id="PF13545">
    <property type="entry name" value="HTH_Crp_2"/>
    <property type="match status" value="1"/>
</dbReference>
<protein>
    <submittedName>
        <fullName evidence="6">cAMP-binding domain of CRP or a regulatory subunit of cAMP-dependent protein kinases</fullName>
    </submittedName>
</protein>
<dbReference type="GO" id="GO:0016301">
    <property type="term" value="F:kinase activity"/>
    <property type="evidence" value="ECO:0007669"/>
    <property type="project" value="UniProtKB-KW"/>
</dbReference>
<dbReference type="PROSITE" id="PS50042">
    <property type="entry name" value="CNMP_BINDING_3"/>
    <property type="match status" value="1"/>
</dbReference>
<evidence type="ECO:0000256" key="2">
    <source>
        <dbReference type="ARBA" id="ARBA00023125"/>
    </source>
</evidence>
<dbReference type="PROSITE" id="PS51063">
    <property type="entry name" value="HTH_CRP_2"/>
    <property type="match status" value="1"/>
</dbReference>
<dbReference type="GO" id="GO:0005829">
    <property type="term" value="C:cytosol"/>
    <property type="evidence" value="ECO:0007669"/>
    <property type="project" value="TreeGrafter"/>
</dbReference>
<evidence type="ECO:0000259" key="5">
    <source>
        <dbReference type="PROSITE" id="PS51063"/>
    </source>
</evidence>
<gene>
    <name evidence="6" type="ORF">SAMN02745977_00875</name>
</gene>
<sequence length="224" mass="24828">MAIVSNLDLIRRVPLFSDLTAGQSSILYASVDKKRFKRGENIVEQGKISGTLYMILSGKARVLSQDARGREVIMATLDVGDCIGEMSLIDGEPHSATVRAEVQTDVLTLNRETFLRCVHENASMADAVMRGLVRRLRRADKQIESLALMDVYGRVHTVLLEMAQPDAEGKLILKQKVSRQDVAKMVGASREMVSRVMKHFEDEGTVVDRGDGTFLLTQQAHAVE</sequence>
<dbReference type="InterPro" id="IPR000595">
    <property type="entry name" value="cNMP-bd_dom"/>
</dbReference>
<dbReference type="Proteomes" id="UP000199531">
    <property type="component" value="Unassembled WGS sequence"/>
</dbReference>
<dbReference type="SUPFAM" id="SSF51206">
    <property type="entry name" value="cAMP-binding domain-like"/>
    <property type="match status" value="1"/>
</dbReference>
<evidence type="ECO:0000259" key="4">
    <source>
        <dbReference type="PROSITE" id="PS50042"/>
    </source>
</evidence>
<dbReference type="InterPro" id="IPR018490">
    <property type="entry name" value="cNMP-bd_dom_sf"/>
</dbReference>
<dbReference type="PANTHER" id="PTHR24567">
    <property type="entry name" value="CRP FAMILY TRANSCRIPTIONAL REGULATORY PROTEIN"/>
    <property type="match status" value="1"/>
</dbReference>
<keyword evidence="7" id="KW-1185">Reference proteome</keyword>
<dbReference type="Gene3D" id="1.10.10.10">
    <property type="entry name" value="Winged helix-like DNA-binding domain superfamily/Winged helix DNA-binding domain"/>
    <property type="match status" value="1"/>
</dbReference>
<keyword evidence="2" id="KW-0238">DNA-binding</keyword>
<dbReference type="GO" id="GO:0003677">
    <property type="term" value="F:DNA binding"/>
    <property type="evidence" value="ECO:0007669"/>
    <property type="project" value="UniProtKB-KW"/>
</dbReference>
<dbReference type="PRINTS" id="PR00034">
    <property type="entry name" value="HTHCRP"/>
</dbReference>
<evidence type="ECO:0000256" key="1">
    <source>
        <dbReference type="ARBA" id="ARBA00023015"/>
    </source>
</evidence>
<feature type="domain" description="HTH crp-type" evidence="5">
    <location>
        <begin position="149"/>
        <end position="220"/>
    </location>
</feature>
<dbReference type="InterPro" id="IPR036390">
    <property type="entry name" value="WH_DNA-bd_sf"/>
</dbReference>
<dbReference type="AlphaFoldDB" id="A0A1H8F002"/>
<proteinExistence type="predicted"/>
<keyword evidence="6" id="KW-0808">Transferase</keyword>
<dbReference type="SUPFAM" id="SSF46785">
    <property type="entry name" value="Winged helix' DNA-binding domain"/>
    <property type="match status" value="1"/>
</dbReference>
<keyword evidence="6" id="KW-0418">Kinase</keyword>
<name>A0A1H8F002_9BURK</name>
<dbReference type="InterPro" id="IPR012318">
    <property type="entry name" value="HTH_CRP"/>
</dbReference>
<dbReference type="InterPro" id="IPR014710">
    <property type="entry name" value="RmlC-like_jellyroll"/>
</dbReference>
<dbReference type="SMART" id="SM00419">
    <property type="entry name" value="HTH_CRP"/>
    <property type="match status" value="1"/>
</dbReference>
<dbReference type="OrthoDB" id="8565101at2"/>
<organism evidence="6 7">
    <name type="scientific">Brachymonas denitrificans DSM 15123</name>
    <dbReference type="NCBI Taxonomy" id="1121117"/>
    <lineage>
        <taxon>Bacteria</taxon>
        <taxon>Pseudomonadati</taxon>
        <taxon>Pseudomonadota</taxon>
        <taxon>Betaproteobacteria</taxon>
        <taxon>Burkholderiales</taxon>
        <taxon>Comamonadaceae</taxon>
        <taxon>Brachymonas</taxon>
    </lineage>
</organism>
<keyword evidence="3" id="KW-0804">Transcription</keyword>
<evidence type="ECO:0000256" key="3">
    <source>
        <dbReference type="ARBA" id="ARBA00023163"/>
    </source>
</evidence>
<accession>A0A1H8F002</accession>
<reference evidence="6 7" key="1">
    <citation type="submission" date="2016-10" db="EMBL/GenBank/DDBJ databases">
        <authorList>
            <person name="de Groot N.N."/>
        </authorList>
    </citation>
    <scope>NUCLEOTIDE SEQUENCE [LARGE SCALE GENOMIC DNA]</scope>
    <source>
        <strain evidence="6 7">DSM 15123</strain>
    </source>
</reference>
<evidence type="ECO:0000313" key="7">
    <source>
        <dbReference type="Proteomes" id="UP000199531"/>
    </source>
</evidence>
<dbReference type="Gene3D" id="2.60.120.10">
    <property type="entry name" value="Jelly Rolls"/>
    <property type="match status" value="1"/>
</dbReference>